<dbReference type="Pfam" id="PF13439">
    <property type="entry name" value="Glyco_transf_4"/>
    <property type="match status" value="1"/>
</dbReference>
<dbReference type="GO" id="GO:0016757">
    <property type="term" value="F:glycosyltransferase activity"/>
    <property type="evidence" value="ECO:0007669"/>
    <property type="project" value="UniProtKB-KW"/>
</dbReference>
<name>A0ABW2I7E2_9BURK</name>
<feature type="domain" description="Glycosyltransferase subfamily 4-like N-terminal" evidence="1">
    <location>
        <begin position="24"/>
        <end position="225"/>
    </location>
</feature>
<evidence type="ECO:0000313" key="2">
    <source>
        <dbReference type="EMBL" id="MFC7286913.1"/>
    </source>
</evidence>
<accession>A0ABW2I7E2</accession>
<keyword evidence="2" id="KW-0328">Glycosyltransferase</keyword>
<evidence type="ECO:0000259" key="1">
    <source>
        <dbReference type="Pfam" id="PF13439"/>
    </source>
</evidence>
<comment type="caution">
    <text evidence="2">The sequence shown here is derived from an EMBL/GenBank/DDBJ whole genome shotgun (WGS) entry which is preliminary data.</text>
</comment>
<reference evidence="3" key="1">
    <citation type="journal article" date="2019" name="Int. J. Syst. Evol. Microbiol.">
        <title>The Global Catalogue of Microorganisms (GCM) 10K type strain sequencing project: providing services to taxonomists for standard genome sequencing and annotation.</title>
        <authorList>
            <consortium name="The Broad Institute Genomics Platform"/>
            <consortium name="The Broad Institute Genome Sequencing Center for Infectious Disease"/>
            <person name="Wu L."/>
            <person name="Ma J."/>
        </authorList>
    </citation>
    <scope>NUCLEOTIDE SEQUENCE [LARGE SCALE GENOMIC DNA]</scope>
    <source>
        <strain evidence="3">KACC 12508</strain>
    </source>
</reference>
<keyword evidence="3" id="KW-1185">Reference proteome</keyword>
<organism evidence="2 3">
    <name type="scientific">Herminiimonas glaciei</name>
    <dbReference type="NCBI Taxonomy" id="523788"/>
    <lineage>
        <taxon>Bacteria</taxon>
        <taxon>Pseudomonadati</taxon>
        <taxon>Pseudomonadota</taxon>
        <taxon>Betaproteobacteria</taxon>
        <taxon>Burkholderiales</taxon>
        <taxon>Oxalobacteraceae</taxon>
        <taxon>Herminiimonas</taxon>
    </lineage>
</organism>
<dbReference type="EC" id="2.4.-.-" evidence="2"/>
<sequence length="425" mass="47273">MKILLISYYFPPYNTVGAVRPGKLAKYLHRQGHTVHVISSHEPPFVKGLPLEIPEVQVHEARGWSVNAPIQWLLGGRKKVAREGYMQSGSRSGWLQRIGAWYKTLLHWPDAEIGWVGSATALGREVLASTDFDLIYVTSPSFSALRVGHNLAAGTGIPWVAEFRDLWSDNHSYSHPAWRLYLDRMWEKNLLKSASALVTISSPFAETLKRFGKPVWEIRNGFDPDDLIDDIPIMETARDTLEIVYTGSVYPEHHDLASFCAGLASFRTQGGKARVNVVGRNVAPLLEAAKTWKVDDWMVFQPTVARRQAISMQRSADVLLLFLWSDGNSGIYTTKLFEYAGAGRPILAIGPHRCDVGAWIEDANIGAVVSDAQGIANNLLAWQKSKALTGRLETTPTPGHDFTRDTQFAKLETALETLLAAVRKQ</sequence>
<dbReference type="SUPFAM" id="SSF53756">
    <property type="entry name" value="UDP-Glycosyltransferase/glycogen phosphorylase"/>
    <property type="match status" value="1"/>
</dbReference>
<proteinExistence type="predicted"/>
<dbReference type="Gene3D" id="3.40.50.2000">
    <property type="entry name" value="Glycogen Phosphorylase B"/>
    <property type="match status" value="2"/>
</dbReference>
<dbReference type="RefSeq" id="WP_382270079.1">
    <property type="nucleotide sequence ID" value="NZ_JBHTBU010000001.1"/>
</dbReference>
<evidence type="ECO:0000313" key="3">
    <source>
        <dbReference type="Proteomes" id="UP001596542"/>
    </source>
</evidence>
<gene>
    <name evidence="2" type="ORF">ACFQPC_02580</name>
</gene>
<keyword evidence="2" id="KW-0808">Transferase</keyword>
<protein>
    <submittedName>
        <fullName evidence="2">Glycosyltransferase</fullName>
        <ecNumber evidence="2">2.4.-.-</ecNumber>
    </submittedName>
</protein>
<dbReference type="EMBL" id="JBHTBU010000001">
    <property type="protein sequence ID" value="MFC7286913.1"/>
    <property type="molecule type" value="Genomic_DNA"/>
</dbReference>
<dbReference type="InterPro" id="IPR028098">
    <property type="entry name" value="Glyco_trans_4-like_N"/>
</dbReference>
<dbReference type="Proteomes" id="UP001596542">
    <property type="component" value="Unassembled WGS sequence"/>
</dbReference>